<name>A0A8J4EH87_9ACTN</name>
<keyword evidence="1" id="KW-0812">Transmembrane</keyword>
<accession>A0A8J4EH87</accession>
<protein>
    <submittedName>
        <fullName evidence="2">Uncharacterized protein</fullName>
    </submittedName>
</protein>
<keyword evidence="3" id="KW-1185">Reference proteome</keyword>
<sequence>MPARGHARLVLAWAVLALSVAERGREGTRTDVWWSGPATVTCGRSVGGQVHDRNPIAWAVALLAASGVVLFAVVRAVGAIRRRGR</sequence>
<dbReference type="Proteomes" id="UP000635606">
    <property type="component" value="Unassembled WGS sequence"/>
</dbReference>
<dbReference type="EMBL" id="BOPH01000143">
    <property type="protein sequence ID" value="GIJ74724.1"/>
    <property type="molecule type" value="Genomic_DNA"/>
</dbReference>
<proteinExistence type="predicted"/>
<comment type="caution">
    <text evidence="2">The sequence shown here is derived from an EMBL/GenBank/DDBJ whole genome shotgun (WGS) entry which is preliminary data.</text>
</comment>
<organism evidence="2 3">
    <name type="scientific">Virgisporangium ochraceum</name>
    <dbReference type="NCBI Taxonomy" id="65505"/>
    <lineage>
        <taxon>Bacteria</taxon>
        <taxon>Bacillati</taxon>
        <taxon>Actinomycetota</taxon>
        <taxon>Actinomycetes</taxon>
        <taxon>Micromonosporales</taxon>
        <taxon>Micromonosporaceae</taxon>
        <taxon>Virgisporangium</taxon>
    </lineage>
</organism>
<keyword evidence="1" id="KW-0472">Membrane</keyword>
<keyword evidence="1" id="KW-1133">Transmembrane helix</keyword>
<evidence type="ECO:0000313" key="3">
    <source>
        <dbReference type="Proteomes" id="UP000635606"/>
    </source>
</evidence>
<reference evidence="2" key="1">
    <citation type="submission" date="2021-01" db="EMBL/GenBank/DDBJ databases">
        <title>Whole genome shotgun sequence of Virgisporangium ochraceum NBRC 16418.</title>
        <authorList>
            <person name="Komaki H."/>
            <person name="Tamura T."/>
        </authorList>
    </citation>
    <scope>NUCLEOTIDE SEQUENCE</scope>
    <source>
        <strain evidence="2">NBRC 16418</strain>
    </source>
</reference>
<evidence type="ECO:0000256" key="1">
    <source>
        <dbReference type="SAM" id="Phobius"/>
    </source>
</evidence>
<evidence type="ECO:0000313" key="2">
    <source>
        <dbReference type="EMBL" id="GIJ74724.1"/>
    </source>
</evidence>
<dbReference type="AlphaFoldDB" id="A0A8J4EH87"/>
<dbReference type="RefSeq" id="WP_203934521.1">
    <property type="nucleotide sequence ID" value="NZ_BOPH01000143.1"/>
</dbReference>
<gene>
    <name evidence="2" type="ORF">Voc01_096410</name>
</gene>
<feature type="transmembrane region" description="Helical" evidence="1">
    <location>
        <begin position="56"/>
        <end position="77"/>
    </location>
</feature>